<accession>A0A0B6ZS68</accession>
<gene>
    <name evidence="1" type="primary">ORF75210</name>
    <name evidence="2" type="synonym">ORF75211</name>
</gene>
<organism evidence="1">
    <name type="scientific">Arion vulgaris</name>
    <dbReference type="NCBI Taxonomy" id="1028688"/>
    <lineage>
        <taxon>Eukaryota</taxon>
        <taxon>Metazoa</taxon>
        <taxon>Spiralia</taxon>
        <taxon>Lophotrochozoa</taxon>
        <taxon>Mollusca</taxon>
        <taxon>Gastropoda</taxon>
        <taxon>Heterobranchia</taxon>
        <taxon>Euthyneura</taxon>
        <taxon>Panpulmonata</taxon>
        <taxon>Eupulmonata</taxon>
        <taxon>Stylommatophora</taxon>
        <taxon>Helicina</taxon>
        <taxon>Arionoidea</taxon>
        <taxon>Arionidae</taxon>
        <taxon>Arion</taxon>
    </lineage>
</organism>
<evidence type="ECO:0000313" key="1">
    <source>
        <dbReference type="EMBL" id="CEK70681.1"/>
    </source>
</evidence>
<protein>
    <submittedName>
        <fullName evidence="1">Uncharacterized protein</fullName>
    </submittedName>
</protein>
<evidence type="ECO:0000313" key="2">
    <source>
        <dbReference type="EMBL" id="CEK70682.1"/>
    </source>
</evidence>
<dbReference type="EMBL" id="HACG01023817">
    <property type="protein sequence ID" value="CEK70682.1"/>
    <property type="molecule type" value="Transcribed_RNA"/>
</dbReference>
<feature type="non-terminal residue" evidence="1">
    <location>
        <position position="57"/>
    </location>
</feature>
<name>A0A0B6ZS68_9EUPU</name>
<reference evidence="1" key="1">
    <citation type="submission" date="2014-12" db="EMBL/GenBank/DDBJ databases">
        <title>Insight into the proteome of Arion vulgaris.</title>
        <authorList>
            <person name="Aradska J."/>
            <person name="Bulat T."/>
            <person name="Smidak R."/>
            <person name="Sarate P."/>
            <person name="Gangsoo J."/>
            <person name="Sialana F."/>
            <person name="Bilban M."/>
            <person name="Lubec G."/>
        </authorList>
    </citation>
    <scope>NUCLEOTIDE SEQUENCE</scope>
    <source>
        <tissue evidence="1">Skin</tissue>
    </source>
</reference>
<proteinExistence type="predicted"/>
<dbReference type="AlphaFoldDB" id="A0A0B6ZS68"/>
<dbReference type="EMBL" id="HACG01023816">
    <property type="protein sequence ID" value="CEK70681.1"/>
    <property type="molecule type" value="Transcribed_RNA"/>
</dbReference>
<sequence length="57" mass="7353">MMMMRQMRRKENYFKKLTHKILWTYKETCHWKTILEIKYEEQRNVMLEVKKKRAEIM</sequence>